<proteinExistence type="predicted"/>
<reference evidence="2" key="1">
    <citation type="submission" date="2023-04" db="EMBL/GenBank/DDBJ databases">
        <authorList>
            <consortium name="ELIXIR-Norway"/>
        </authorList>
    </citation>
    <scope>NUCLEOTIDE SEQUENCE [LARGE SCALE GENOMIC DNA]</scope>
</reference>
<keyword evidence="3" id="KW-1185">Reference proteome</keyword>
<evidence type="ECO:0000256" key="1">
    <source>
        <dbReference type="SAM" id="MobiDB-lite"/>
    </source>
</evidence>
<dbReference type="EMBL" id="OX459939">
    <property type="protein sequence ID" value="CAI9170437.1"/>
    <property type="molecule type" value="Genomic_DNA"/>
</dbReference>
<gene>
    <name evidence="2" type="ORF">MRATA1EN1_LOCUS19399</name>
</gene>
<name>A0ABN8Z962_RANTA</name>
<protein>
    <submittedName>
        <fullName evidence="2">Uncharacterized protein</fullName>
    </submittedName>
</protein>
<evidence type="ECO:0000313" key="2">
    <source>
        <dbReference type="EMBL" id="CAI9170437.1"/>
    </source>
</evidence>
<feature type="region of interest" description="Disordered" evidence="1">
    <location>
        <begin position="1"/>
        <end position="72"/>
    </location>
</feature>
<evidence type="ECO:0000313" key="3">
    <source>
        <dbReference type="Proteomes" id="UP001176941"/>
    </source>
</evidence>
<dbReference type="Proteomes" id="UP001176941">
    <property type="component" value="Chromosome 3"/>
</dbReference>
<feature type="compositionally biased region" description="Low complexity" evidence="1">
    <location>
        <begin position="31"/>
        <end position="41"/>
    </location>
</feature>
<organism evidence="2 3">
    <name type="scientific">Rangifer tarandus platyrhynchus</name>
    <name type="common">Svalbard reindeer</name>
    <dbReference type="NCBI Taxonomy" id="3082113"/>
    <lineage>
        <taxon>Eukaryota</taxon>
        <taxon>Metazoa</taxon>
        <taxon>Chordata</taxon>
        <taxon>Craniata</taxon>
        <taxon>Vertebrata</taxon>
        <taxon>Euteleostomi</taxon>
        <taxon>Mammalia</taxon>
        <taxon>Eutheria</taxon>
        <taxon>Laurasiatheria</taxon>
        <taxon>Artiodactyla</taxon>
        <taxon>Ruminantia</taxon>
        <taxon>Pecora</taxon>
        <taxon>Cervidae</taxon>
        <taxon>Odocoileinae</taxon>
        <taxon>Rangifer</taxon>
    </lineage>
</organism>
<sequence>MGRRAGRTRGAGGAVTWREHPCRGRSGGPGSLARAGAAAGRCPRRPGPRVREGVWPHPRLCAGVPGSPLRDP</sequence>
<accession>A0ABN8Z962</accession>